<dbReference type="AlphaFoldDB" id="A0A0G1MD50"/>
<keyword evidence="5 7" id="KW-1133">Transmembrane helix</keyword>
<comment type="similarity">
    <text evidence="2">Belongs to the polysaccharide synthase family.</text>
</comment>
<feature type="transmembrane region" description="Helical" evidence="7">
    <location>
        <begin position="21"/>
        <end position="46"/>
    </location>
</feature>
<feature type="transmembrane region" description="Helical" evidence="7">
    <location>
        <begin position="334"/>
        <end position="354"/>
    </location>
</feature>
<evidence type="ECO:0000256" key="4">
    <source>
        <dbReference type="ARBA" id="ARBA00022692"/>
    </source>
</evidence>
<feature type="transmembrane region" description="Helical" evidence="7">
    <location>
        <begin position="181"/>
        <end position="203"/>
    </location>
</feature>
<evidence type="ECO:0000256" key="7">
    <source>
        <dbReference type="SAM" id="Phobius"/>
    </source>
</evidence>
<evidence type="ECO:0000313" key="8">
    <source>
        <dbReference type="EMBL" id="KKU06154.1"/>
    </source>
</evidence>
<dbReference type="GO" id="GO:0005886">
    <property type="term" value="C:plasma membrane"/>
    <property type="evidence" value="ECO:0007669"/>
    <property type="project" value="UniProtKB-SubCell"/>
</dbReference>
<sequence>MDYKIAEESTIEQVKHRSVTGVIALFLRTGLLQVIAIAATFLLTVFLDPVHFGIFGITAAAVDILVYFSDIGLAAALIQKKKLDKDDLSTTFTIQQLLSLLLVTAGFLLTGVVGRLYSLSNAGVWLFRALLISFFLSTLKTIPSIRLERRLDFGKLVIPQIIENLAFYAAAVILAWRGFGITSFTLAILIRSILGLIAIYIVSPWKPSLSFNKHSFKTLVSFGVPFQLNSILALVKDRLLVAYYGIVLPAAQVGYLQWAERWSLFPHRIIVDNINKVTFPAYSRLQGKTIELTKAIEKSIFFTALIIFPTLAAMNVLAPALIQIIPKYQKWQPALLALMLFSINGMWSSISTTLTNSFAAMGKIKINLKLMVMWTTLTWILTPLLIWKFGYNGVAAASALVATTSIIPMIIIKRLLPVKLAQNILPALFSSALMGFALYFLSFFPASPAGGLLPSSFFLLAIPAGVILYFTCLFLLTGKKLINEFRSIKQLAV</sequence>
<comment type="caution">
    <text evidence="8">The sequence shown here is derived from an EMBL/GenBank/DDBJ whole genome shotgun (WGS) entry which is preliminary data.</text>
</comment>
<evidence type="ECO:0000256" key="2">
    <source>
        <dbReference type="ARBA" id="ARBA00007430"/>
    </source>
</evidence>
<keyword evidence="3" id="KW-1003">Cell membrane</keyword>
<feature type="transmembrane region" description="Helical" evidence="7">
    <location>
        <begin position="424"/>
        <end position="444"/>
    </location>
</feature>
<protein>
    <submittedName>
        <fullName evidence="8">Polysaccharide biosynthesis protein</fullName>
    </submittedName>
</protein>
<keyword evidence="4 7" id="KW-0812">Transmembrane</keyword>
<name>A0A0G1MD50_9BACT</name>
<feature type="transmembrane region" description="Helical" evidence="7">
    <location>
        <begin position="123"/>
        <end position="142"/>
    </location>
</feature>
<feature type="transmembrane region" description="Helical" evidence="7">
    <location>
        <begin position="456"/>
        <end position="476"/>
    </location>
</feature>
<evidence type="ECO:0000256" key="3">
    <source>
        <dbReference type="ARBA" id="ARBA00022475"/>
    </source>
</evidence>
<dbReference type="Proteomes" id="UP000033999">
    <property type="component" value="Unassembled WGS sequence"/>
</dbReference>
<dbReference type="PANTHER" id="PTHR30250:SF10">
    <property type="entry name" value="LIPOPOLYSACCHARIDE BIOSYNTHESIS PROTEIN WZXC"/>
    <property type="match status" value="1"/>
</dbReference>
<accession>A0A0G1MD50</accession>
<feature type="transmembrane region" description="Helical" evidence="7">
    <location>
        <begin position="154"/>
        <end position="175"/>
    </location>
</feature>
<proteinExistence type="inferred from homology"/>
<dbReference type="Pfam" id="PF13440">
    <property type="entry name" value="Polysacc_synt_3"/>
    <property type="match status" value="1"/>
</dbReference>
<keyword evidence="6 7" id="KW-0472">Membrane</keyword>
<evidence type="ECO:0000256" key="6">
    <source>
        <dbReference type="ARBA" id="ARBA00023136"/>
    </source>
</evidence>
<feature type="transmembrane region" description="Helical" evidence="7">
    <location>
        <begin position="97"/>
        <end position="117"/>
    </location>
</feature>
<evidence type="ECO:0000256" key="5">
    <source>
        <dbReference type="ARBA" id="ARBA00022989"/>
    </source>
</evidence>
<comment type="subcellular location">
    <subcellularLocation>
        <location evidence="1">Cell membrane</location>
        <topology evidence="1">Multi-pass membrane protein</topology>
    </subcellularLocation>
</comment>
<feature type="transmembrane region" description="Helical" evidence="7">
    <location>
        <begin position="393"/>
        <end position="412"/>
    </location>
</feature>
<evidence type="ECO:0000313" key="9">
    <source>
        <dbReference type="Proteomes" id="UP000033999"/>
    </source>
</evidence>
<feature type="transmembrane region" description="Helical" evidence="7">
    <location>
        <begin position="300"/>
        <end position="322"/>
    </location>
</feature>
<dbReference type="PANTHER" id="PTHR30250">
    <property type="entry name" value="PST FAMILY PREDICTED COLANIC ACID TRANSPORTER"/>
    <property type="match status" value="1"/>
</dbReference>
<dbReference type="InterPro" id="IPR050833">
    <property type="entry name" value="Poly_Biosynth_Transport"/>
</dbReference>
<reference evidence="8 9" key="1">
    <citation type="journal article" date="2015" name="Nature">
        <title>rRNA introns, odd ribosomes, and small enigmatic genomes across a large radiation of phyla.</title>
        <authorList>
            <person name="Brown C.T."/>
            <person name="Hug L.A."/>
            <person name="Thomas B.C."/>
            <person name="Sharon I."/>
            <person name="Castelle C.J."/>
            <person name="Singh A."/>
            <person name="Wilkins M.J."/>
            <person name="Williams K.H."/>
            <person name="Banfield J.F."/>
        </authorList>
    </citation>
    <scope>NUCLEOTIDE SEQUENCE [LARGE SCALE GENOMIC DNA]</scope>
</reference>
<feature type="transmembrane region" description="Helical" evidence="7">
    <location>
        <begin position="366"/>
        <end position="387"/>
    </location>
</feature>
<dbReference type="EMBL" id="LCKX01000038">
    <property type="protein sequence ID" value="KKU06154.1"/>
    <property type="molecule type" value="Genomic_DNA"/>
</dbReference>
<gene>
    <name evidence="8" type="ORF">UX10_C0038G0003</name>
</gene>
<feature type="transmembrane region" description="Helical" evidence="7">
    <location>
        <begin position="52"/>
        <end position="77"/>
    </location>
</feature>
<organism evidence="8 9">
    <name type="scientific">Candidatus Magasanikbacteria bacterium GW2011_GWA2_45_39</name>
    <dbReference type="NCBI Taxonomy" id="1619041"/>
    <lineage>
        <taxon>Bacteria</taxon>
        <taxon>Candidatus Magasanikiibacteriota</taxon>
    </lineage>
</organism>
<evidence type="ECO:0000256" key="1">
    <source>
        <dbReference type="ARBA" id="ARBA00004651"/>
    </source>
</evidence>